<keyword evidence="9 13" id="KW-0456">Lyase</keyword>
<dbReference type="SMART" id="SM00458">
    <property type="entry name" value="RICIN"/>
    <property type="match status" value="1"/>
</dbReference>
<evidence type="ECO:0000259" key="12">
    <source>
        <dbReference type="SMART" id="SM00458"/>
    </source>
</evidence>
<evidence type="ECO:0000256" key="8">
    <source>
        <dbReference type="ARBA" id="ARBA00022837"/>
    </source>
</evidence>
<evidence type="ECO:0000256" key="2">
    <source>
        <dbReference type="ARBA" id="ARBA00001913"/>
    </source>
</evidence>
<comment type="subcellular location">
    <subcellularLocation>
        <location evidence="3">Secreted</location>
    </subcellularLocation>
</comment>
<dbReference type="PANTHER" id="PTHR33407">
    <property type="entry name" value="PECTATE LYASE F-RELATED"/>
    <property type="match status" value="1"/>
</dbReference>
<dbReference type="Gene3D" id="2.160.20.10">
    <property type="entry name" value="Single-stranded right-handed beta-helix, Pectin lyase-like"/>
    <property type="match status" value="1"/>
</dbReference>
<keyword evidence="8" id="KW-0106">Calcium</keyword>
<dbReference type="InterPro" id="IPR035992">
    <property type="entry name" value="Ricin_B-like_lectins"/>
</dbReference>
<dbReference type="GO" id="GO:0005576">
    <property type="term" value="C:extracellular region"/>
    <property type="evidence" value="ECO:0007669"/>
    <property type="project" value="UniProtKB-SubCell"/>
</dbReference>
<evidence type="ECO:0000256" key="3">
    <source>
        <dbReference type="ARBA" id="ARBA00004613"/>
    </source>
</evidence>
<dbReference type="AlphaFoldDB" id="A0AAU8K5N9"/>
<dbReference type="EC" id="4.2.2.2" evidence="5"/>
<evidence type="ECO:0000256" key="5">
    <source>
        <dbReference type="ARBA" id="ARBA00012272"/>
    </source>
</evidence>
<dbReference type="GO" id="GO:0030570">
    <property type="term" value="F:pectate lyase activity"/>
    <property type="evidence" value="ECO:0007669"/>
    <property type="project" value="UniProtKB-EC"/>
</dbReference>
<name>A0AAU8K5N9_9ACTN</name>
<proteinExistence type="inferred from homology"/>
<keyword evidence="6" id="KW-0964">Secreted</keyword>
<feature type="domain" description="Ricin B lectin" evidence="12">
    <location>
        <begin position="45"/>
        <end position="182"/>
    </location>
</feature>
<evidence type="ECO:0000256" key="10">
    <source>
        <dbReference type="SAM" id="MobiDB-lite"/>
    </source>
</evidence>
<feature type="chain" id="PRO_5043818083" description="pectate lyase" evidence="11">
    <location>
        <begin position="34"/>
        <end position="438"/>
    </location>
</feature>
<dbReference type="InterPro" id="IPR004898">
    <property type="entry name" value="Pectate_lyase_PlyH/PlyE-like"/>
</dbReference>
<comment type="cofactor">
    <cofactor evidence="2">
        <name>Ca(2+)</name>
        <dbReference type="ChEBI" id="CHEBI:29108"/>
    </cofactor>
</comment>
<feature type="signal peptide" evidence="11">
    <location>
        <begin position="1"/>
        <end position="33"/>
    </location>
</feature>
<evidence type="ECO:0000256" key="6">
    <source>
        <dbReference type="ARBA" id="ARBA00022525"/>
    </source>
</evidence>
<dbReference type="CDD" id="cd00161">
    <property type="entry name" value="beta-trefoil_Ricin-like"/>
    <property type="match status" value="1"/>
</dbReference>
<feature type="region of interest" description="Disordered" evidence="10">
    <location>
        <begin position="411"/>
        <end position="438"/>
    </location>
</feature>
<dbReference type="Gene3D" id="2.80.10.50">
    <property type="match status" value="2"/>
</dbReference>
<evidence type="ECO:0000256" key="4">
    <source>
        <dbReference type="ARBA" id="ARBA00006463"/>
    </source>
</evidence>
<dbReference type="EMBL" id="CP159872">
    <property type="protein sequence ID" value="XCM83342.1"/>
    <property type="molecule type" value="Genomic_DNA"/>
</dbReference>
<evidence type="ECO:0000256" key="1">
    <source>
        <dbReference type="ARBA" id="ARBA00000695"/>
    </source>
</evidence>
<keyword evidence="7 11" id="KW-0732">Signal</keyword>
<comment type="catalytic activity">
    <reaction evidence="1">
        <text>Eliminative cleavage of (1-&gt;4)-alpha-D-galacturonan to give oligosaccharides with 4-deoxy-alpha-D-galact-4-enuronosyl groups at their non-reducing ends.</text>
        <dbReference type="EC" id="4.2.2.2"/>
    </reaction>
</comment>
<dbReference type="Pfam" id="PF03211">
    <property type="entry name" value="Pectate_lyase"/>
    <property type="match status" value="1"/>
</dbReference>
<gene>
    <name evidence="13" type="ORF">ABWK59_32645</name>
</gene>
<dbReference type="RefSeq" id="WP_354644278.1">
    <property type="nucleotide sequence ID" value="NZ_CP159872.1"/>
</dbReference>
<dbReference type="InterPro" id="IPR012334">
    <property type="entry name" value="Pectin_lyas_fold"/>
</dbReference>
<dbReference type="GO" id="GO:0045490">
    <property type="term" value="P:pectin catabolic process"/>
    <property type="evidence" value="ECO:0007669"/>
    <property type="project" value="TreeGrafter"/>
</dbReference>
<dbReference type="PANTHER" id="PTHR33407:SF9">
    <property type="entry name" value="PECTATE LYASE F-RELATED"/>
    <property type="match status" value="1"/>
</dbReference>
<dbReference type="InterPro" id="IPR011050">
    <property type="entry name" value="Pectin_lyase_fold/virulence"/>
</dbReference>
<dbReference type="SUPFAM" id="SSF51126">
    <property type="entry name" value="Pectin lyase-like"/>
    <property type="match status" value="1"/>
</dbReference>
<reference evidence="13" key="1">
    <citation type="submission" date="2024-06" db="EMBL/GenBank/DDBJ databases">
        <title>The genome sequences of Kitasatospora sp. strain HUAS MG31.</title>
        <authorList>
            <person name="Mo P."/>
        </authorList>
    </citation>
    <scope>NUCLEOTIDE SEQUENCE</scope>
    <source>
        <strain evidence="13">HUAS MG31</strain>
    </source>
</reference>
<evidence type="ECO:0000313" key="13">
    <source>
        <dbReference type="EMBL" id="XCM83342.1"/>
    </source>
</evidence>
<feature type="region of interest" description="Disordered" evidence="10">
    <location>
        <begin position="181"/>
        <end position="209"/>
    </location>
</feature>
<evidence type="ECO:0000256" key="9">
    <source>
        <dbReference type="ARBA" id="ARBA00023239"/>
    </source>
</evidence>
<evidence type="ECO:0000256" key="7">
    <source>
        <dbReference type="ARBA" id="ARBA00022729"/>
    </source>
</evidence>
<dbReference type="Pfam" id="PF14200">
    <property type="entry name" value="RicinB_lectin_2"/>
    <property type="match status" value="2"/>
</dbReference>
<organism evidence="13">
    <name type="scientific">Kitasatospora camelliae</name>
    <dbReference type="NCBI Taxonomy" id="3156397"/>
    <lineage>
        <taxon>Bacteria</taxon>
        <taxon>Bacillati</taxon>
        <taxon>Actinomycetota</taxon>
        <taxon>Actinomycetes</taxon>
        <taxon>Kitasatosporales</taxon>
        <taxon>Streptomycetaceae</taxon>
        <taxon>Kitasatospora</taxon>
    </lineage>
</organism>
<dbReference type="KEGG" id="kcm:ABWK59_32645"/>
<dbReference type="InterPro" id="IPR000772">
    <property type="entry name" value="Ricin_B_lectin"/>
</dbReference>
<sequence length="438" mass="44396">MSKRAIRPHRGRIAALGSASALLVAALAGGLWAAADAAAPATPAPGTYTLVSAAGGNCLEVPKASSADGVQLAQAACDPGAPARTWRLTASGTGFRLTAGHSGKCATVREARSSAGTAVEQDACDGTAAAQTWTLKAVDGGYRVVNAGSGKCLAVRDGSAAPGTPVQQNSCDSAPAKRWSLGPVGADPNPTAPVKPTAAGSATPTGVVPEWPTPKGPDIPLGSPQKVSGVFDGGGHRYVGKGALGSGDQSEDQPAMFELADGAVLQNVILGNPAADGVHCAGTCTLRNVWWENVGEDAATFKGTSAAQVMTVDGGGARGAADKVFQHNGPGTFVIRNFRVEDFGKLYRSCGNCRTQYPRHVVIDNVIATAPGKKIVGINANLGDTARISRLTVTGDPSHRITVCQRFTGVTSGEPAESGSGPDGTSCRYTPADVTYRP</sequence>
<evidence type="ECO:0000256" key="11">
    <source>
        <dbReference type="SAM" id="SignalP"/>
    </source>
</evidence>
<dbReference type="PROSITE" id="PS50231">
    <property type="entry name" value="RICIN_B_LECTIN"/>
    <property type="match status" value="1"/>
</dbReference>
<comment type="similarity">
    <text evidence="4">Belongs to the polysaccharide lyase 3 family.</text>
</comment>
<dbReference type="SUPFAM" id="SSF50370">
    <property type="entry name" value="Ricin B-like lectins"/>
    <property type="match status" value="1"/>
</dbReference>
<accession>A0AAU8K5N9</accession>
<protein>
    <recommendedName>
        <fullName evidence="5">pectate lyase</fullName>
        <ecNumber evidence="5">4.2.2.2</ecNumber>
    </recommendedName>
</protein>